<evidence type="ECO:0000313" key="2">
    <source>
        <dbReference type="Proteomes" id="UP000759537"/>
    </source>
</evidence>
<sequence>MDTTWLIGPISTPKLVWGQLWGGRPHACSHCHILWPTGKKAGFCCGPNGKYAHTIPPLPPLLHEFDTFLNNTRLSGSSRPLNLLFSFVSMETSERFPDNFGHHAFVTIQGCVYH</sequence>
<evidence type="ECO:0000313" key="1">
    <source>
        <dbReference type="EMBL" id="KAF8485267.1"/>
    </source>
</evidence>
<dbReference type="AlphaFoldDB" id="A0A9P5TD95"/>
<accession>A0A9P5TD95</accession>
<dbReference type="EMBL" id="WHVB01000003">
    <property type="protein sequence ID" value="KAF8485267.1"/>
    <property type="molecule type" value="Genomic_DNA"/>
</dbReference>
<gene>
    <name evidence="1" type="ORF">DFH94DRAFT_624687</name>
</gene>
<protein>
    <submittedName>
        <fullName evidence="1">Uncharacterized protein</fullName>
    </submittedName>
</protein>
<reference evidence="1" key="1">
    <citation type="submission" date="2019-10" db="EMBL/GenBank/DDBJ databases">
        <authorList>
            <consortium name="DOE Joint Genome Institute"/>
            <person name="Kuo A."/>
            <person name="Miyauchi S."/>
            <person name="Kiss E."/>
            <person name="Drula E."/>
            <person name="Kohler A."/>
            <person name="Sanchez-Garcia M."/>
            <person name="Andreopoulos B."/>
            <person name="Barry K.W."/>
            <person name="Bonito G."/>
            <person name="Buee M."/>
            <person name="Carver A."/>
            <person name="Chen C."/>
            <person name="Cichocki N."/>
            <person name="Clum A."/>
            <person name="Culley D."/>
            <person name="Crous P.W."/>
            <person name="Fauchery L."/>
            <person name="Girlanda M."/>
            <person name="Hayes R."/>
            <person name="Keri Z."/>
            <person name="LaButti K."/>
            <person name="Lipzen A."/>
            <person name="Lombard V."/>
            <person name="Magnuson J."/>
            <person name="Maillard F."/>
            <person name="Morin E."/>
            <person name="Murat C."/>
            <person name="Nolan M."/>
            <person name="Ohm R."/>
            <person name="Pangilinan J."/>
            <person name="Pereira M."/>
            <person name="Perotto S."/>
            <person name="Peter M."/>
            <person name="Riley R."/>
            <person name="Sitrit Y."/>
            <person name="Stielow B."/>
            <person name="Szollosi G."/>
            <person name="Zifcakova L."/>
            <person name="Stursova M."/>
            <person name="Spatafora J.W."/>
            <person name="Tedersoo L."/>
            <person name="Vaario L.-M."/>
            <person name="Yamada A."/>
            <person name="Yan M."/>
            <person name="Wang P."/>
            <person name="Xu J."/>
            <person name="Bruns T."/>
            <person name="Baldrian P."/>
            <person name="Vilgalys R."/>
            <person name="Henrissat B."/>
            <person name="Grigoriev I.V."/>
            <person name="Hibbett D."/>
            <person name="Nagy L.G."/>
            <person name="Martin F.M."/>
        </authorList>
    </citation>
    <scope>NUCLEOTIDE SEQUENCE</scope>
    <source>
        <strain evidence="1">Prilba</strain>
    </source>
</reference>
<name>A0A9P5TD95_9AGAM</name>
<reference evidence="1" key="2">
    <citation type="journal article" date="2020" name="Nat. Commun.">
        <title>Large-scale genome sequencing of mycorrhizal fungi provides insights into the early evolution of symbiotic traits.</title>
        <authorList>
            <person name="Miyauchi S."/>
            <person name="Kiss E."/>
            <person name="Kuo A."/>
            <person name="Drula E."/>
            <person name="Kohler A."/>
            <person name="Sanchez-Garcia M."/>
            <person name="Morin E."/>
            <person name="Andreopoulos B."/>
            <person name="Barry K.W."/>
            <person name="Bonito G."/>
            <person name="Buee M."/>
            <person name="Carver A."/>
            <person name="Chen C."/>
            <person name="Cichocki N."/>
            <person name="Clum A."/>
            <person name="Culley D."/>
            <person name="Crous P.W."/>
            <person name="Fauchery L."/>
            <person name="Girlanda M."/>
            <person name="Hayes R.D."/>
            <person name="Keri Z."/>
            <person name="LaButti K."/>
            <person name="Lipzen A."/>
            <person name="Lombard V."/>
            <person name="Magnuson J."/>
            <person name="Maillard F."/>
            <person name="Murat C."/>
            <person name="Nolan M."/>
            <person name="Ohm R.A."/>
            <person name="Pangilinan J."/>
            <person name="Pereira M.F."/>
            <person name="Perotto S."/>
            <person name="Peter M."/>
            <person name="Pfister S."/>
            <person name="Riley R."/>
            <person name="Sitrit Y."/>
            <person name="Stielow J.B."/>
            <person name="Szollosi G."/>
            <person name="Zifcakova L."/>
            <person name="Stursova M."/>
            <person name="Spatafora J.W."/>
            <person name="Tedersoo L."/>
            <person name="Vaario L.M."/>
            <person name="Yamada A."/>
            <person name="Yan M."/>
            <person name="Wang P."/>
            <person name="Xu J."/>
            <person name="Bruns T."/>
            <person name="Baldrian P."/>
            <person name="Vilgalys R."/>
            <person name="Dunand C."/>
            <person name="Henrissat B."/>
            <person name="Grigoriev I.V."/>
            <person name="Hibbett D."/>
            <person name="Nagy L.G."/>
            <person name="Martin F.M."/>
        </authorList>
    </citation>
    <scope>NUCLEOTIDE SEQUENCE</scope>
    <source>
        <strain evidence="1">Prilba</strain>
    </source>
</reference>
<dbReference type="Proteomes" id="UP000759537">
    <property type="component" value="Unassembled WGS sequence"/>
</dbReference>
<dbReference type="OrthoDB" id="3366231at2759"/>
<keyword evidence="2" id="KW-1185">Reference proteome</keyword>
<feature type="non-terminal residue" evidence="1">
    <location>
        <position position="114"/>
    </location>
</feature>
<organism evidence="1 2">
    <name type="scientific">Russula ochroleuca</name>
    <dbReference type="NCBI Taxonomy" id="152965"/>
    <lineage>
        <taxon>Eukaryota</taxon>
        <taxon>Fungi</taxon>
        <taxon>Dikarya</taxon>
        <taxon>Basidiomycota</taxon>
        <taxon>Agaricomycotina</taxon>
        <taxon>Agaricomycetes</taxon>
        <taxon>Russulales</taxon>
        <taxon>Russulaceae</taxon>
        <taxon>Russula</taxon>
    </lineage>
</organism>
<comment type="caution">
    <text evidence="1">The sequence shown here is derived from an EMBL/GenBank/DDBJ whole genome shotgun (WGS) entry which is preliminary data.</text>
</comment>
<proteinExistence type="predicted"/>